<dbReference type="GO" id="GO:0000981">
    <property type="term" value="F:DNA-binding transcription factor activity, RNA polymerase II-specific"/>
    <property type="evidence" value="ECO:0007669"/>
    <property type="project" value="InterPro"/>
</dbReference>
<name>A0A0K0F2B6_STRVS</name>
<dbReference type="WBParaSite" id="SVE_0294400.1">
    <property type="protein sequence ID" value="SVE_0294400.1"/>
    <property type="gene ID" value="SVE_0294400"/>
</dbReference>
<evidence type="ECO:0000313" key="10">
    <source>
        <dbReference type="WBParaSite" id="SVE_0294400.1"/>
    </source>
</evidence>
<dbReference type="SMART" id="SM00389">
    <property type="entry name" value="HOX"/>
    <property type="match status" value="1"/>
</dbReference>
<keyword evidence="3 5" id="KW-0371">Homeobox</keyword>
<dbReference type="GO" id="GO:0007420">
    <property type="term" value="P:brain development"/>
    <property type="evidence" value="ECO:0007669"/>
    <property type="project" value="TreeGrafter"/>
</dbReference>
<reference evidence="10" key="2">
    <citation type="submission" date="2015-08" db="UniProtKB">
        <authorList>
            <consortium name="WormBaseParasite"/>
        </authorList>
    </citation>
    <scope>IDENTIFICATION</scope>
</reference>
<evidence type="ECO:0000313" key="9">
    <source>
        <dbReference type="Proteomes" id="UP000035680"/>
    </source>
</evidence>
<keyword evidence="4 5" id="KW-0539">Nucleus</keyword>
<evidence type="ECO:0000256" key="1">
    <source>
        <dbReference type="ARBA" id="ARBA00004123"/>
    </source>
</evidence>
<dbReference type="Pfam" id="PF00046">
    <property type="entry name" value="Homeodomain"/>
    <property type="match status" value="1"/>
</dbReference>
<dbReference type="AlphaFoldDB" id="A0A0K0F2B6"/>
<sequence>MNSNICTNKVINNVPDYCQVMRIKGSNGEVKELLFPKALDLDRPKRPRTTFSTSQLKILEIEFEKNPYLVGSDRIFLAKKLNLTETQVKVWFQNRRTKCKRKIIDNGVPRITTSSSLSSSENTSNPSSPNLPQSTINTPSWNSQQIPSSTFNNFNPFLYLPTHVQFPFDQTTFFPGSNQMNNTFQQSYNPTSNVCQQIGS</sequence>
<dbReference type="PANTHER" id="PTHR24339:SF28">
    <property type="entry name" value="E5-RELATED"/>
    <property type="match status" value="1"/>
</dbReference>
<dbReference type="PROSITE" id="PS50071">
    <property type="entry name" value="HOMEOBOX_2"/>
    <property type="match status" value="1"/>
</dbReference>
<dbReference type="GO" id="GO:0030182">
    <property type="term" value="P:neuron differentiation"/>
    <property type="evidence" value="ECO:0007669"/>
    <property type="project" value="TreeGrafter"/>
</dbReference>
<dbReference type="InterPro" id="IPR050877">
    <property type="entry name" value="EMX-VAX-Noto_Homeobox_TFs"/>
</dbReference>
<dbReference type="InterPro" id="IPR001356">
    <property type="entry name" value="HD"/>
</dbReference>
<dbReference type="PRINTS" id="PR00024">
    <property type="entry name" value="HOMEOBOX"/>
</dbReference>
<keyword evidence="9" id="KW-1185">Reference proteome</keyword>
<dbReference type="GO" id="GO:0000978">
    <property type="term" value="F:RNA polymerase II cis-regulatory region sequence-specific DNA binding"/>
    <property type="evidence" value="ECO:0007669"/>
    <property type="project" value="TreeGrafter"/>
</dbReference>
<evidence type="ECO:0000256" key="7">
    <source>
        <dbReference type="SAM" id="MobiDB-lite"/>
    </source>
</evidence>
<organism evidence="9 10">
    <name type="scientific">Strongyloides venezuelensis</name>
    <name type="common">Threadworm</name>
    <dbReference type="NCBI Taxonomy" id="75913"/>
    <lineage>
        <taxon>Eukaryota</taxon>
        <taxon>Metazoa</taxon>
        <taxon>Ecdysozoa</taxon>
        <taxon>Nematoda</taxon>
        <taxon>Chromadorea</taxon>
        <taxon>Rhabditida</taxon>
        <taxon>Tylenchina</taxon>
        <taxon>Panagrolaimomorpha</taxon>
        <taxon>Strongyloidoidea</taxon>
        <taxon>Strongyloididae</taxon>
        <taxon>Strongyloides</taxon>
    </lineage>
</organism>
<dbReference type="PROSITE" id="PS00027">
    <property type="entry name" value="HOMEOBOX_1"/>
    <property type="match status" value="1"/>
</dbReference>
<evidence type="ECO:0000256" key="5">
    <source>
        <dbReference type="PROSITE-ProRule" id="PRU00108"/>
    </source>
</evidence>
<dbReference type="CDD" id="cd00086">
    <property type="entry name" value="homeodomain"/>
    <property type="match status" value="1"/>
</dbReference>
<dbReference type="Gene3D" id="1.10.10.60">
    <property type="entry name" value="Homeodomain-like"/>
    <property type="match status" value="1"/>
</dbReference>
<evidence type="ECO:0000256" key="6">
    <source>
        <dbReference type="RuleBase" id="RU000682"/>
    </source>
</evidence>
<dbReference type="SUPFAM" id="SSF46689">
    <property type="entry name" value="Homeodomain-like"/>
    <property type="match status" value="1"/>
</dbReference>
<feature type="compositionally biased region" description="Low complexity" evidence="7">
    <location>
        <begin position="112"/>
        <end position="135"/>
    </location>
</feature>
<accession>A0A0K0F2B6</accession>
<dbReference type="InterPro" id="IPR009057">
    <property type="entry name" value="Homeodomain-like_sf"/>
</dbReference>
<reference evidence="9" key="1">
    <citation type="submission" date="2014-07" db="EMBL/GenBank/DDBJ databases">
        <authorList>
            <person name="Martin A.A"/>
            <person name="De Silva N."/>
        </authorList>
    </citation>
    <scope>NUCLEOTIDE SEQUENCE</scope>
</reference>
<dbReference type="GO" id="GO:0005634">
    <property type="term" value="C:nucleus"/>
    <property type="evidence" value="ECO:0007669"/>
    <property type="project" value="UniProtKB-SubCell"/>
</dbReference>
<keyword evidence="2 5" id="KW-0238">DNA-binding</keyword>
<dbReference type="STRING" id="75913.A0A0K0F2B6"/>
<dbReference type="PANTHER" id="PTHR24339">
    <property type="entry name" value="HOMEOBOX PROTEIN EMX-RELATED"/>
    <property type="match status" value="1"/>
</dbReference>
<dbReference type="InterPro" id="IPR017970">
    <property type="entry name" value="Homeobox_CS"/>
</dbReference>
<feature type="DNA-binding region" description="Homeobox" evidence="5">
    <location>
        <begin position="44"/>
        <end position="103"/>
    </location>
</feature>
<comment type="subcellular location">
    <subcellularLocation>
        <location evidence="1 5 6">Nucleus</location>
    </subcellularLocation>
</comment>
<proteinExistence type="predicted"/>
<evidence type="ECO:0000256" key="2">
    <source>
        <dbReference type="ARBA" id="ARBA00023125"/>
    </source>
</evidence>
<evidence type="ECO:0000256" key="4">
    <source>
        <dbReference type="ARBA" id="ARBA00023242"/>
    </source>
</evidence>
<feature type="region of interest" description="Disordered" evidence="7">
    <location>
        <begin position="110"/>
        <end position="140"/>
    </location>
</feature>
<dbReference type="Proteomes" id="UP000035680">
    <property type="component" value="Unassembled WGS sequence"/>
</dbReference>
<evidence type="ECO:0000259" key="8">
    <source>
        <dbReference type="PROSITE" id="PS50071"/>
    </source>
</evidence>
<dbReference type="InterPro" id="IPR020479">
    <property type="entry name" value="HD_metazoa"/>
</dbReference>
<protein>
    <submittedName>
        <fullName evidence="10">Homeobox protein ceh-5 (inferred by orthology to a C. elegans protein)</fullName>
    </submittedName>
</protein>
<feature type="domain" description="Homeobox" evidence="8">
    <location>
        <begin position="42"/>
        <end position="102"/>
    </location>
</feature>
<evidence type="ECO:0000256" key="3">
    <source>
        <dbReference type="ARBA" id="ARBA00023155"/>
    </source>
</evidence>